<gene>
    <name evidence="8" type="ORF">QVD17_08082</name>
</gene>
<evidence type="ECO:0000259" key="7">
    <source>
        <dbReference type="PROSITE" id="PS51519"/>
    </source>
</evidence>
<dbReference type="InterPro" id="IPR003035">
    <property type="entry name" value="RWP-RK_dom"/>
</dbReference>
<dbReference type="Proteomes" id="UP001229421">
    <property type="component" value="Unassembled WGS sequence"/>
</dbReference>
<dbReference type="AlphaFoldDB" id="A0AAD8L451"/>
<organism evidence="8 9">
    <name type="scientific">Tagetes erecta</name>
    <name type="common">African marigold</name>
    <dbReference type="NCBI Taxonomy" id="13708"/>
    <lineage>
        <taxon>Eukaryota</taxon>
        <taxon>Viridiplantae</taxon>
        <taxon>Streptophyta</taxon>
        <taxon>Embryophyta</taxon>
        <taxon>Tracheophyta</taxon>
        <taxon>Spermatophyta</taxon>
        <taxon>Magnoliopsida</taxon>
        <taxon>eudicotyledons</taxon>
        <taxon>Gunneridae</taxon>
        <taxon>Pentapetalae</taxon>
        <taxon>asterids</taxon>
        <taxon>campanulids</taxon>
        <taxon>Asterales</taxon>
        <taxon>Asteraceae</taxon>
        <taxon>Asteroideae</taxon>
        <taxon>Heliantheae alliance</taxon>
        <taxon>Tageteae</taxon>
        <taxon>Tagetes</taxon>
    </lineage>
</organism>
<comment type="caution">
    <text evidence="8">The sequence shown here is derived from an EMBL/GenBank/DDBJ whole genome shotgun (WGS) entry which is preliminary data.</text>
</comment>
<keyword evidence="4" id="KW-0238">DNA-binding</keyword>
<name>A0AAD8L451_TARER</name>
<evidence type="ECO:0000256" key="3">
    <source>
        <dbReference type="ARBA" id="ARBA00023054"/>
    </source>
</evidence>
<protein>
    <recommendedName>
        <fullName evidence="7">RWP-RK domain-containing protein</fullName>
    </recommendedName>
</protein>
<dbReference type="Pfam" id="PF02042">
    <property type="entry name" value="RWP-RK"/>
    <property type="match status" value="1"/>
</dbReference>
<comment type="function">
    <text evidence="1">Putative transcription factor.</text>
</comment>
<proteinExistence type="predicted"/>
<accession>A0AAD8L451</accession>
<dbReference type="PANTHER" id="PTHR46373">
    <property type="entry name" value="PROTEIN RKD4"/>
    <property type="match status" value="1"/>
</dbReference>
<keyword evidence="6" id="KW-0539">Nucleus</keyword>
<sequence>MDHNANHHTLDVFFDQDHNHLYRDDEYDDEALQHWFESSNLQFFKLLDMNRVLPLKHINQDNSFSDLGFPYFDPIDEYLSLWDDGDLPLLSNNDGNNVESNIVTTGGGDEGGRSGWRKTRPLELEEIEKHFEMPITMAARKMNVGLTMLKKRCRELNIKRWPHRKLKSIKSLMQNVKEMGLNEEMEMLEEQKRMITKVPEMELTKRTIKLRQACFKATYKKRRLDCPSMSSNQS</sequence>
<feature type="domain" description="RWP-RK" evidence="7">
    <location>
        <begin position="104"/>
        <end position="191"/>
    </location>
</feature>
<dbReference type="InterPro" id="IPR044607">
    <property type="entry name" value="RKD-like"/>
</dbReference>
<dbReference type="PROSITE" id="PS51519">
    <property type="entry name" value="RWP_RK"/>
    <property type="match status" value="1"/>
</dbReference>
<reference evidence="8" key="1">
    <citation type="journal article" date="2023" name="bioRxiv">
        <title>Improved chromosome-level genome assembly for marigold (Tagetes erecta).</title>
        <authorList>
            <person name="Jiang F."/>
            <person name="Yuan L."/>
            <person name="Wang S."/>
            <person name="Wang H."/>
            <person name="Xu D."/>
            <person name="Wang A."/>
            <person name="Fan W."/>
        </authorList>
    </citation>
    <scope>NUCLEOTIDE SEQUENCE</scope>
    <source>
        <strain evidence="8">WSJ</strain>
        <tissue evidence="8">Leaf</tissue>
    </source>
</reference>
<evidence type="ECO:0000256" key="5">
    <source>
        <dbReference type="ARBA" id="ARBA00023163"/>
    </source>
</evidence>
<keyword evidence="2" id="KW-0805">Transcription regulation</keyword>
<evidence type="ECO:0000256" key="1">
    <source>
        <dbReference type="ARBA" id="ARBA00004049"/>
    </source>
</evidence>
<evidence type="ECO:0000256" key="2">
    <source>
        <dbReference type="ARBA" id="ARBA00023015"/>
    </source>
</evidence>
<dbReference type="GO" id="GO:0003677">
    <property type="term" value="F:DNA binding"/>
    <property type="evidence" value="ECO:0007669"/>
    <property type="project" value="UniProtKB-KW"/>
</dbReference>
<dbReference type="PANTHER" id="PTHR46373:SF20">
    <property type="entry name" value="PROTEIN RKD1"/>
    <property type="match status" value="1"/>
</dbReference>
<keyword evidence="5" id="KW-0804">Transcription</keyword>
<keyword evidence="3" id="KW-0175">Coiled coil</keyword>
<evidence type="ECO:0000313" key="8">
    <source>
        <dbReference type="EMBL" id="KAK1431607.1"/>
    </source>
</evidence>
<evidence type="ECO:0000256" key="4">
    <source>
        <dbReference type="ARBA" id="ARBA00023125"/>
    </source>
</evidence>
<dbReference type="GO" id="GO:0003700">
    <property type="term" value="F:DNA-binding transcription factor activity"/>
    <property type="evidence" value="ECO:0007669"/>
    <property type="project" value="InterPro"/>
</dbReference>
<dbReference type="EMBL" id="JAUHHV010000002">
    <property type="protein sequence ID" value="KAK1431607.1"/>
    <property type="molecule type" value="Genomic_DNA"/>
</dbReference>
<evidence type="ECO:0000313" key="9">
    <source>
        <dbReference type="Proteomes" id="UP001229421"/>
    </source>
</evidence>
<evidence type="ECO:0000256" key="6">
    <source>
        <dbReference type="ARBA" id="ARBA00023242"/>
    </source>
</evidence>
<keyword evidence="9" id="KW-1185">Reference proteome</keyword>